<dbReference type="GO" id="GO:0004519">
    <property type="term" value="F:endonuclease activity"/>
    <property type="evidence" value="ECO:0007669"/>
    <property type="project" value="UniProtKB-KW"/>
</dbReference>
<dbReference type="InterPro" id="IPR036691">
    <property type="entry name" value="Endo/exonu/phosph_ase_sf"/>
</dbReference>
<dbReference type="InterPro" id="IPR013783">
    <property type="entry name" value="Ig-like_fold"/>
</dbReference>
<keyword evidence="2" id="KW-0255">Endonuclease</keyword>
<reference evidence="3" key="1">
    <citation type="journal article" date="2018" name="Nat. Microbiol.">
        <title>Leveraging single-cell genomics to expand the fungal tree of life.</title>
        <authorList>
            <person name="Ahrendt S.R."/>
            <person name="Quandt C.A."/>
            <person name="Ciobanu D."/>
            <person name="Clum A."/>
            <person name="Salamov A."/>
            <person name="Andreopoulos B."/>
            <person name="Cheng J.F."/>
            <person name="Woyke T."/>
            <person name="Pelin A."/>
            <person name="Henrissat B."/>
            <person name="Reynolds N.K."/>
            <person name="Benny G.L."/>
            <person name="Smith M.E."/>
            <person name="James T.Y."/>
            <person name="Grigoriev I.V."/>
        </authorList>
    </citation>
    <scope>NUCLEOTIDE SEQUENCE [LARGE SCALE GENOMIC DNA]</scope>
</reference>
<organism evidence="2 3">
    <name type="scientific">Piptocephalis cylindrospora</name>
    <dbReference type="NCBI Taxonomy" id="1907219"/>
    <lineage>
        <taxon>Eukaryota</taxon>
        <taxon>Fungi</taxon>
        <taxon>Fungi incertae sedis</taxon>
        <taxon>Zoopagomycota</taxon>
        <taxon>Zoopagomycotina</taxon>
        <taxon>Zoopagomycetes</taxon>
        <taxon>Zoopagales</taxon>
        <taxon>Piptocephalidaceae</taxon>
        <taxon>Piptocephalis</taxon>
    </lineage>
</organism>
<dbReference type="EMBL" id="KZ987729">
    <property type="protein sequence ID" value="RKP15480.1"/>
    <property type="molecule type" value="Genomic_DNA"/>
</dbReference>
<dbReference type="PANTHER" id="PTHR11200:SF300">
    <property type="entry name" value="TYPE II INOSITOL 1,4,5-TRISPHOSPHATE 5-PHOSPHATASE"/>
    <property type="match status" value="1"/>
</dbReference>
<dbReference type="InterPro" id="IPR046985">
    <property type="entry name" value="IP5"/>
</dbReference>
<dbReference type="SUPFAM" id="SSF56219">
    <property type="entry name" value="DNase I-like"/>
    <property type="match status" value="1"/>
</dbReference>
<dbReference type="Proteomes" id="UP000267251">
    <property type="component" value="Unassembled WGS sequence"/>
</dbReference>
<dbReference type="OrthoDB" id="7862313at2759"/>
<keyword evidence="2" id="KW-0269">Exonuclease</keyword>
<evidence type="ECO:0000313" key="2">
    <source>
        <dbReference type="EMBL" id="RKP15480.1"/>
    </source>
</evidence>
<gene>
    <name evidence="2" type="ORF">BJ684DRAFT_6959</name>
</gene>
<evidence type="ECO:0000259" key="1">
    <source>
        <dbReference type="SMART" id="SM00128"/>
    </source>
</evidence>
<keyword evidence="3" id="KW-1185">Reference proteome</keyword>
<sequence length="379" mass="43630">MDEEASQVKQDWVSMEMIRREKEYCSWENVQIAIGTWNVNGRWITEDLDEWLRIGSSEPDLIVLGLQEMDLTTEAYLVDDKMREDHWCQMVEKALEKHTTDYIKVTSKQLIGMLLLVYIKEEHASSVREVSTASAGCGIMGRMGNKGGVAIRLQWRNTLLCFVNSHLAADQGQTERRNQNYDEICSSLRFSLFIFWMGDLNYRINLPEAKLRPLLDSGSYPSVLEFDQLAMEIKAGRVFEGFKEGEVEFCPTYKYDIGTNQFDTSEKRRLPAWCDRILWRTPLEGDEHRIKLSSYTSHMSFSMSDHKPVSATFSLQLRSVNEHQRSQVQASIVRQLDRMENERIPDAAVDKNAIDLGQVEYLTPMSQSLVIKNTGKVGD</sequence>
<accession>A0A4P9YBI3</accession>
<keyword evidence="2" id="KW-0540">Nuclease</keyword>
<dbReference type="InterPro" id="IPR000300">
    <property type="entry name" value="IPPc"/>
</dbReference>
<dbReference type="PANTHER" id="PTHR11200">
    <property type="entry name" value="INOSITOL 5-PHOSPHATASE"/>
    <property type="match status" value="1"/>
</dbReference>
<proteinExistence type="predicted"/>
<evidence type="ECO:0000313" key="3">
    <source>
        <dbReference type="Proteomes" id="UP000267251"/>
    </source>
</evidence>
<dbReference type="AlphaFoldDB" id="A0A4P9YBI3"/>
<keyword evidence="2" id="KW-0378">Hydrolase</keyword>
<dbReference type="GO" id="GO:0004527">
    <property type="term" value="F:exonuclease activity"/>
    <property type="evidence" value="ECO:0007669"/>
    <property type="project" value="UniProtKB-KW"/>
</dbReference>
<dbReference type="Gene3D" id="2.60.40.10">
    <property type="entry name" value="Immunoglobulins"/>
    <property type="match status" value="1"/>
</dbReference>
<feature type="domain" description="Inositol polyphosphate-related phosphatase" evidence="1">
    <location>
        <begin position="28"/>
        <end position="321"/>
    </location>
</feature>
<dbReference type="Gene3D" id="3.60.10.10">
    <property type="entry name" value="Endonuclease/exonuclease/phosphatase"/>
    <property type="match status" value="1"/>
</dbReference>
<dbReference type="GO" id="GO:0004439">
    <property type="term" value="F:phosphatidylinositol-4,5-bisphosphate 5-phosphatase activity"/>
    <property type="evidence" value="ECO:0007669"/>
    <property type="project" value="TreeGrafter"/>
</dbReference>
<name>A0A4P9YBI3_9FUNG</name>
<dbReference type="GO" id="GO:0046856">
    <property type="term" value="P:phosphatidylinositol dephosphorylation"/>
    <property type="evidence" value="ECO:0007669"/>
    <property type="project" value="InterPro"/>
</dbReference>
<dbReference type="Pfam" id="PF22669">
    <property type="entry name" value="Exo_endo_phos2"/>
    <property type="match status" value="1"/>
</dbReference>
<dbReference type="SMART" id="SM00128">
    <property type="entry name" value="IPPc"/>
    <property type="match status" value="1"/>
</dbReference>
<protein>
    <submittedName>
        <fullName evidence="2">Endonuclease/exonuclease/phosphatase</fullName>
    </submittedName>
</protein>